<dbReference type="EMBL" id="JBHLVF010000033">
    <property type="protein sequence ID" value="MFC0393458.1"/>
    <property type="molecule type" value="Genomic_DNA"/>
</dbReference>
<dbReference type="Pfam" id="PF00395">
    <property type="entry name" value="SLH"/>
    <property type="match status" value="3"/>
</dbReference>
<evidence type="ECO:0000259" key="3">
    <source>
        <dbReference type="PROSITE" id="PS51272"/>
    </source>
</evidence>
<dbReference type="InterPro" id="IPR014755">
    <property type="entry name" value="Cu-Rt/internalin_Ig-like"/>
</dbReference>
<feature type="domain" description="SLH" evidence="3">
    <location>
        <begin position="1209"/>
        <end position="1272"/>
    </location>
</feature>
<feature type="domain" description="SLH" evidence="3">
    <location>
        <begin position="1339"/>
        <end position="1400"/>
    </location>
</feature>
<name>A0ABV6JC24_9BACL</name>
<feature type="domain" description="SLH" evidence="3">
    <location>
        <begin position="1273"/>
        <end position="1332"/>
    </location>
</feature>
<evidence type="ECO:0000313" key="5">
    <source>
        <dbReference type="Proteomes" id="UP001589818"/>
    </source>
</evidence>
<gene>
    <name evidence="4" type="ORF">ACFFJ8_19025</name>
</gene>
<dbReference type="NCBIfam" id="TIGR02059">
    <property type="entry name" value="swm_rep_I"/>
    <property type="match status" value="9"/>
</dbReference>
<feature type="region of interest" description="Disordered" evidence="2">
    <location>
        <begin position="954"/>
        <end position="974"/>
    </location>
</feature>
<accession>A0ABV6JC24</accession>
<protein>
    <submittedName>
        <fullName evidence="4">SwmB domain-containing protein</fullName>
    </submittedName>
</protein>
<reference evidence="4 5" key="1">
    <citation type="submission" date="2024-09" db="EMBL/GenBank/DDBJ databases">
        <authorList>
            <person name="Sun Q."/>
            <person name="Mori K."/>
        </authorList>
    </citation>
    <scope>NUCLEOTIDE SEQUENCE [LARGE SCALE GENOMIC DNA]</scope>
    <source>
        <strain evidence="4 5">CCM 4839</strain>
    </source>
</reference>
<evidence type="ECO:0000313" key="4">
    <source>
        <dbReference type="EMBL" id="MFC0393458.1"/>
    </source>
</evidence>
<dbReference type="InterPro" id="IPR011801">
    <property type="entry name" value="Swm_rep_I_cyn"/>
</dbReference>
<organism evidence="4 5">
    <name type="scientific">Paenibacillus mendelii</name>
    <dbReference type="NCBI Taxonomy" id="206163"/>
    <lineage>
        <taxon>Bacteria</taxon>
        <taxon>Bacillati</taxon>
        <taxon>Bacillota</taxon>
        <taxon>Bacilli</taxon>
        <taxon>Bacillales</taxon>
        <taxon>Paenibacillaceae</taxon>
        <taxon>Paenibacillus</taxon>
    </lineage>
</organism>
<proteinExistence type="predicted"/>
<keyword evidence="1" id="KW-0732">Signal</keyword>
<dbReference type="Gene3D" id="2.60.40.1220">
    <property type="match status" value="5"/>
</dbReference>
<sequence>MPLRRILTAFSIRATIMLFALSLILQSTVYALDDQKPSLQSSEITGAVIRLTYDEPLDVSSVPDVNTMYVKVNQEAVPITGIQLSGSSVFITLLTPPLPAQPVVLTYLPGQPSIRDTSGNTASSLVDYTILRPDNTPPLLMNAVSDGMNVTLQYNELLDAASVPSPESFVLKVNGIARAIVSTSINGAGLRLTVAEQIGAGQTVQLTYLHGTPPIRDLAGNDAANIYESLVSNPVQAAAPEVVSASVNGTQLQVTFNQNLNTASVPPAGSFTVTADSSPIALSSVALNGPVLTLSLYSPVSNNQSVKLGYTAPAVNALLGVTGVPIAAITGINVMNRTDSGPPQLTEARMNGAYVQLVYNEPLLASSVPGVNSFSVFVEGQSKAVSAVTIAGQTVSVQLESGPPIGSSSIEISYTVPAINGIQDSSGNLASGLVLQPVYSGNDLTAPHLISVLLEGKTLILTYDEPLNTASVPSAGSFRVSGGSSSIAVSNVAVAANEVRLTLSGNWNSSITLSYTQPSTKPIKDISGNSAASVLNWLVGSKTDQTPPVLTSAIVNKTIVKLTYSEALRSNTLPTASQFVVTVGGYPRTVSSVSQSGTVVTLSLASAVTLYDVVKVSYTPAAVNPIQDLSGNKAAALSLQAVTNQSDATVPTLVSVSMTGTVITLVYSKALDSAYVPPASSFSIYGSGYRSVTNVSVSGTMVMLIVNNPLGDSESISISYSPPYDGKGLQDMSGNLAASLYSQQVRNGSDIMAPIMTSASAGSVSSSNPTIILTYNETLNSGSIPYASQFTVKSGETTIPVSRVTISGTTVTLTLQSSIKNGQSVTLSYSPGYTNSIKDKAGNQAAAVSNYTVKWSVTPITVTSAQGHDRIITLTFSKTLDESVVPETGDFAVTANGSTRNVTEVNVDGYTVELTLDKSLGSSPNVRVSYTPGTDKLQDEEGYTAAAFSSRSVAMAQDSSSESGTNAANGQAERNLDVWDAPDIMLAAGDALQTTETTPQGESLVVYTLDNSRIANALQEGNGKEKLTVGFSAAAVSGNGSAAYKVRIPAVSFQSAAEIAGAVQFMVATPLGAYTFPADVVDAAALADQLKVPSADIYVGIVIRQAGAALAQEMTTAAQSGGLEVLGAPVSYKAMVEASGRTFPLQSFNQYIHRQLYIGKQVTVKDTTVVWYDPSSKRLAYVPALLQTEGNQTSASIMHMTNGTYMAVKTNRVFTDMASHWAAADVQKLASKLIVSGVSATAFEPNKPITKAEFVTMLTRALGLTDSGSAKELPYLDVSAKSWFHTSVLIAYESGIIDPADRFKPNRPITRAQMAVMAYRAVQAAGQKIPITNIDRSIIDKFTDLRAVSPEERNAIIADVKAGIMSGSSQTAFMPEANASRAQAAVILGRLLRYAGLMNG</sequence>
<dbReference type="PROSITE" id="PS51272">
    <property type="entry name" value="SLH"/>
    <property type="match status" value="3"/>
</dbReference>
<dbReference type="InterPro" id="IPR001119">
    <property type="entry name" value="SLH_dom"/>
</dbReference>
<evidence type="ECO:0000256" key="1">
    <source>
        <dbReference type="ARBA" id="ARBA00022729"/>
    </source>
</evidence>
<dbReference type="InterPro" id="IPR028059">
    <property type="entry name" value="SWM_rpt"/>
</dbReference>
<evidence type="ECO:0000256" key="2">
    <source>
        <dbReference type="SAM" id="MobiDB-lite"/>
    </source>
</evidence>
<dbReference type="Proteomes" id="UP001589818">
    <property type="component" value="Unassembled WGS sequence"/>
</dbReference>
<feature type="compositionally biased region" description="Polar residues" evidence="2">
    <location>
        <begin position="954"/>
        <end position="969"/>
    </location>
</feature>
<comment type="caution">
    <text evidence="4">The sequence shown here is derived from an EMBL/GenBank/DDBJ whole genome shotgun (WGS) entry which is preliminary data.</text>
</comment>
<dbReference type="Pfam" id="PF13753">
    <property type="entry name" value="SWM_repeat"/>
    <property type="match status" value="8"/>
</dbReference>
<dbReference type="RefSeq" id="WP_204821488.1">
    <property type="nucleotide sequence ID" value="NZ_JANHOF010000014.1"/>
</dbReference>
<keyword evidence="5" id="KW-1185">Reference proteome</keyword>